<keyword evidence="2" id="KW-1277">Toxin-antitoxin system</keyword>
<dbReference type="GO" id="GO:0006355">
    <property type="term" value="P:regulation of DNA-templated transcription"/>
    <property type="evidence" value="ECO:0007669"/>
    <property type="project" value="InterPro"/>
</dbReference>
<dbReference type="Proteomes" id="UP000241201">
    <property type="component" value="Unassembled WGS sequence"/>
</dbReference>
<evidence type="ECO:0000256" key="1">
    <source>
        <dbReference type="ARBA" id="ARBA00010562"/>
    </source>
</evidence>
<reference evidence="4" key="1">
    <citation type="submission" date="2018-03" db="EMBL/GenBank/DDBJ databases">
        <title>Lachnoclostridium SNUG30370 gen.nov., sp.nov., isolated from human faeces.</title>
        <authorList>
            <person name="Seo B."/>
            <person name="Jeon K."/>
            <person name="Ko G."/>
        </authorList>
    </citation>
    <scope>NUCLEOTIDE SEQUENCE [LARGE SCALE GENOMIC DNA]</scope>
    <source>
        <strain evidence="4">SNUG30370</strain>
    </source>
</reference>
<dbReference type="PANTHER" id="PTHR38781">
    <property type="entry name" value="ANTITOXIN DINJ-RELATED"/>
    <property type="match status" value="1"/>
</dbReference>
<dbReference type="Gene3D" id="1.10.1220.10">
    <property type="entry name" value="Met repressor-like"/>
    <property type="match status" value="1"/>
</dbReference>
<dbReference type="GeneID" id="77471713"/>
<dbReference type="InterPro" id="IPR007337">
    <property type="entry name" value="RelB/DinJ"/>
</dbReference>
<keyword evidence="4" id="KW-1185">Reference proteome</keyword>
<dbReference type="Pfam" id="PF04221">
    <property type="entry name" value="RelB"/>
    <property type="match status" value="1"/>
</dbReference>
<dbReference type="GO" id="GO:0006351">
    <property type="term" value="P:DNA-templated transcription"/>
    <property type="evidence" value="ECO:0007669"/>
    <property type="project" value="TreeGrafter"/>
</dbReference>
<comment type="caution">
    <text evidence="3">The sequence shown here is derived from an EMBL/GenBank/DDBJ whole genome shotgun (WGS) entry which is preliminary data.</text>
</comment>
<dbReference type="RefSeq" id="WP_106988693.1">
    <property type="nucleotide sequence ID" value="NZ_PYLP01000020.1"/>
</dbReference>
<dbReference type="NCBIfam" id="TIGR02384">
    <property type="entry name" value="RelB_DinJ"/>
    <property type="match status" value="1"/>
</dbReference>
<dbReference type="EMBL" id="PYLP01000020">
    <property type="protein sequence ID" value="PST37183.1"/>
    <property type="molecule type" value="Genomic_DNA"/>
</dbReference>
<protein>
    <submittedName>
        <fullName evidence="3">Type II toxin-antitoxin system antitoxin, RelB/DinJ family</fullName>
    </submittedName>
</protein>
<sequence>MEKSTTLNLRINPEIKENAEKVLSQLGVSMSSAVNMFLNQVILTESIPFPIALSQAPSRVNMDTMNQEELNTKLERSLDDALSGQTLYAKEVLQEFKNQHKDD</sequence>
<dbReference type="InterPro" id="IPR013321">
    <property type="entry name" value="Arc_rbn_hlx_hlx"/>
</dbReference>
<proteinExistence type="inferred from homology"/>
<name>A0A2T3FPL1_9FIRM</name>
<dbReference type="PANTHER" id="PTHR38781:SF1">
    <property type="entry name" value="ANTITOXIN DINJ-RELATED"/>
    <property type="match status" value="1"/>
</dbReference>
<evidence type="ECO:0000313" key="3">
    <source>
        <dbReference type="EMBL" id="PST37183.1"/>
    </source>
</evidence>
<comment type="similarity">
    <text evidence="1">Belongs to the RelB/DinJ antitoxin family.</text>
</comment>
<dbReference type="AlphaFoldDB" id="A0A2T3FPL1"/>
<organism evidence="3 4">
    <name type="scientific">Faecalibacillus faecis</name>
    <dbReference type="NCBI Taxonomy" id="1982628"/>
    <lineage>
        <taxon>Bacteria</taxon>
        <taxon>Bacillati</taxon>
        <taxon>Bacillota</taxon>
        <taxon>Erysipelotrichia</taxon>
        <taxon>Erysipelotrichales</taxon>
        <taxon>Coprobacillaceae</taxon>
        <taxon>Faecalibacillus</taxon>
    </lineage>
</organism>
<evidence type="ECO:0000256" key="2">
    <source>
        <dbReference type="ARBA" id="ARBA00022649"/>
    </source>
</evidence>
<evidence type="ECO:0000313" key="4">
    <source>
        <dbReference type="Proteomes" id="UP000241201"/>
    </source>
</evidence>
<gene>
    <name evidence="3" type="ORF">C7U55_11530</name>
</gene>
<accession>A0A2T3FPL1</accession>